<keyword evidence="3 8" id="KW-0812">Transmembrane</keyword>
<dbReference type="PANTHER" id="PTHR33406">
    <property type="entry name" value="MEMBRANE PROTEIN MJ1562-RELATED"/>
    <property type="match status" value="1"/>
</dbReference>
<dbReference type="RefSeq" id="WP_169349561.1">
    <property type="nucleotide sequence ID" value="NZ_JABBJJ010000238.1"/>
</dbReference>
<dbReference type="GO" id="GO:0005886">
    <property type="term" value="C:plasma membrane"/>
    <property type="evidence" value="ECO:0007669"/>
    <property type="project" value="UniProtKB-SubCell"/>
</dbReference>
<dbReference type="InterPro" id="IPR000731">
    <property type="entry name" value="SSD"/>
</dbReference>
<dbReference type="Gene3D" id="1.20.1640.10">
    <property type="entry name" value="Multidrug efflux transporter AcrB transmembrane domain"/>
    <property type="match status" value="2"/>
</dbReference>
<keyword evidence="11" id="KW-1185">Reference proteome</keyword>
<feature type="transmembrane region" description="Helical" evidence="8">
    <location>
        <begin position="470"/>
        <end position="492"/>
    </location>
</feature>
<name>A0A848LSE7_9BACT</name>
<proteinExistence type="predicted"/>
<feature type="coiled-coil region" evidence="6">
    <location>
        <begin position="546"/>
        <end position="609"/>
    </location>
</feature>
<evidence type="ECO:0000313" key="11">
    <source>
        <dbReference type="Proteomes" id="UP000518300"/>
    </source>
</evidence>
<feature type="transmembrane region" description="Helical" evidence="8">
    <location>
        <begin position="308"/>
        <end position="328"/>
    </location>
</feature>
<sequence length="908" mass="98843">MSGARNPNSHSRFAYSFAGLLVRRPGTVLLVLLALLGVSLWGTLKLRINSNQLDLISQDLQEVKDVKQVIDMVGGSGFLMLALRSSDEATMKATADDIAKMLEADKEHVRNVSYKLPVEFIQQNMVLFVKTEDLVEGKRRIMEFLRDKLKRSNPFFIDLGGSKPVELNMQDLVDKYSSVGKKSIRDDYNISNDKKMLLILIKPMWDNTDIGKTKAYLDKLKVDLEAYSKRPGSVQLVEDYDHDSFLKDGAKENGGKAKTLAYGFTGSYKTTVDDSYAMEDSLQPVTLYALVAIFVITIIFFRKWAPTFMVVTGTIVGTVYTLGFTYATVGELNMITSILGGILLGFGIDYGIHFTFRTRLELGAGKPYDVAIRDAFVNAGRPAAVSAVVTAGSFFVLMVSEFRGFSQFGFLAGCGTLILGLTLFLWSAAILALAGRINPELPQKLIGVMKPPPTNSAATGKELRIPRPGLVLGISTAIVALICAAAVPWAGLDAEMPKGVQLGFLERLKYGVSFNYNTRALIPDGMSSVVLQDEINERFNISSDPMAIYTKDLDEAEGVYRELTQNPEKYPSIDQVVSIFTFVPPEATAQANAKVLAEWKAELAQLEAEGFSTAALPPEMQDKAEFFKKVLDAKPFDVHGVPSNYTAQFKNLPTALPENQGYLTYIYAGVDLMDGKKMLKFADETRSVTATYKPGAFDKDAWDPAGPTAQKEFRAAGATQLYARLARIVLWDGKLTVILTALWILAMHFLDFRNVKLALASVIPLGVGVAMMLGIMSLTDLRLNFMNIIILPILLGFGVSHGLYLLHRFLEGTSPLVALRSVGAAVASSTLTAVAAFAALLAAAHNGLRSMGVVACIGLLTTLVVSFTVLAAVMQLMYDRKQREGGGASGVDHMPPAGDASSDKVKAA</sequence>
<dbReference type="AlphaFoldDB" id="A0A848LSE7"/>
<keyword evidence="5 8" id="KW-0472">Membrane</keyword>
<gene>
    <name evidence="10" type="ORF">HG543_36610</name>
</gene>
<feature type="transmembrane region" description="Helical" evidence="8">
    <location>
        <begin position="850"/>
        <end position="873"/>
    </location>
</feature>
<evidence type="ECO:0000256" key="8">
    <source>
        <dbReference type="SAM" id="Phobius"/>
    </source>
</evidence>
<evidence type="ECO:0000256" key="3">
    <source>
        <dbReference type="ARBA" id="ARBA00022692"/>
    </source>
</evidence>
<evidence type="ECO:0000313" key="10">
    <source>
        <dbReference type="EMBL" id="NMO20344.1"/>
    </source>
</evidence>
<keyword evidence="2" id="KW-1003">Cell membrane</keyword>
<comment type="caution">
    <text evidence="10">The sequence shown here is derived from an EMBL/GenBank/DDBJ whole genome shotgun (WGS) entry which is preliminary data.</text>
</comment>
<reference evidence="10 11" key="1">
    <citation type="submission" date="2020-04" db="EMBL/GenBank/DDBJ databases">
        <title>Draft genome of Pyxidicoccus fallax type strain.</title>
        <authorList>
            <person name="Whitworth D.E."/>
        </authorList>
    </citation>
    <scope>NUCLEOTIDE SEQUENCE [LARGE SCALE GENOMIC DNA]</scope>
    <source>
        <strain evidence="10 11">DSM 14698</strain>
    </source>
</reference>
<protein>
    <submittedName>
        <fullName evidence="10">MMPL family transporter</fullName>
    </submittedName>
</protein>
<dbReference type="InterPro" id="IPR004869">
    <property type="entry name" value="MMPL_dom"/>
</dbReference>
<dbReference type="PANTHER" id="PTHR33406:SF13">
    <property type="entry name" value="MEMBRANE PROTEIN YDFJ"/>
    <property type="match status" value="1"/>
</dbReference>
<keyword evidence="6" id="KW-0175">Coiled coil</keyword>
<dbReference type="InterPro" id="IPR050545">
    <property type="entry name" value="Mycobact_MmpL"/>
</dbReference>
<dbReference type="SUPFAM" id="SSF82866">
    <property type="entry name" value="Multidrug efflux transporter AcrB transmembrane domain"/>
    <property type="match status" value="2"/>
</dbReference>
<dbReference type="Proteomes" id="UP000518300">
    <property type="component" value="Unassembled WGS sequence"/>
</dbReference>
<feature type="transmembrane region" description="Helical" evidence="8">
    <location>
        <begin position="285"/>
        <end position="301"/>
    </location>
</feature>
<feature type="domain" description="SSD" evidence="9">
    <location>
        <begin position="757"/>
        <end position="876"/>
    </location>
</feature>
<feature type="transmembrane region" description="Helical" evidence="8">
    <location>
        <begin position="383"/>
        <end position="402"/>
    </location>
</feature>
<evidence type="ECO:0000259" key="9">
    <source>
        <dbReference type="PROSITE" id="PS50156"/>
    </source>
</evidence>
<feature type="transmembrane region" description="Helical" evidence="8">
    <location>
        <begin position="21"/>
        <end position="44"/>
    </location>
</feature>
<keyword evidence="4 8" id="KW-1133">Transmembrane helix</keyword>
<evidence type="ECO:0000256" key="6">
    <source>
        <dbReference type="SAM" id="Coils"/>
    </source>
</evidence>
<evidence type="ECO:0000256" key="2">
    <source>
        <dbReference type="ARBA" id="ARBA00022475"/>
    </source>
</evidence>
<dbReference type="EMBL" id="JABBJJ010000238">
    <property type="protein sequence ID" value="NMO20344.1"/>
    <property type="molecule type" value="Genomic_DNA"/>
</dbReference>
<feature type="transmembrane region" description="Helical" evidence="8">
    <location>
        <begin position="785"/>
        <end position="806"/>
    </location>
</feature>
<feature type="transmembrane region" description="Helical" evidence="8">
    <location>
        <begin position="334"/>
        <end position="352"/>
    </location>
</feature>
<evidence type="ECO:0000256" key="7">
    <source>
        <dbReference type="SAM" id="MobiDB-lite"/>
    </source>
</evidence>
<organism evidence="10 11">
    <name type="scientific">Pyxidicoccus fallax</name>
    <dbReference type="NCBI Taxonomy" id="394095"/>
    <lineage>
        <taxon>Bacteria</taxon>
        <taxon>Pseudomonadati</taxon>
        <taxon>Myxococcota</taxon>
        <taxon>Myxococcia</taxon>
        <taxon>Myxococcales</taxon>
        <taxon>Cystobacterineae</taxon>
        <taxon>Myxococcaceae</taxon>
        <taxon>Pyxidicoccus</taxon>
    </lineage>
</organism>
<feature type="transmembrane region" description="Helical" evidence="8">
    <location>
        <begin position="757"/>
        <end position="779"/>
    </location>
</feature>
<evidence type="ECO:0000256" key="5">
    <source>
        <dbReference type="ARBA" id="ARBA00023136"/>
    </source>
</evidence>
<feature type="region of interest" description="Disordered" evidence="7">
    <location>
        <begin position="885"/>
        <end position="908"/>
    </location>
</feature>
<comment type="subcellular location">
    <subcellularLocation>
        <location evidence="1">Cell membrane</location>
        <topology evidence="1">Multi-pass membrane protein</topology>
    </subcellularLocation>
</comment>
<feature type="transmembrane region" description="Helical" evidence="8">
    <location>
        <begin position="728"/>
        <end position="750"/>
    </location>
</feature>
<dbReference type="PROSITE" id="PS50156">
    <property type="entry name" value="SSD"/>
    <property type="match status" value="1"/>
</dbReference>
<evidence type="ECO:0000256" key="1">
    <source>
        <dbReference type="ARBA" id="ARBA00004651"/>
    </source>
</evidence>
<evidence type="ECO:0000256" key="4">
    <source>
        <dbReference type="ARBA" id="ARBA00022989"/>
    </source>
</evidence>
<feature type="transmembrane region" description="Helical" evidence="8">
    <location>
        <begin position="818"/>
        <end position="844"/>
    </location>
</feature>
<dbReference type="Pfam" id="PF03176">
    <property type="entry name" value="MMPL"/>
    <property type="match status" value="2"/>
</dbReference>
<feature type="transmembrane region" description="Helical" evidence="8">
    <location>
        <begin position="408"/>
        <end position="434"/>
    </location>
</feature>
<accession>A0A848LSE7</accession>